<dbReference type="InterPro" id="IPR001789">
    <property type="entry name" value="Sig_transdc_resp-reg_receiver"/>
</dbReference>
<keyword evidence="9" id="KW-1185">Reference proteome</keyword>
<dbReference type="CDD" id="cd06170">
    <property type="entry name" value="LuxR_C_like"/>
    <property type="match status" value="1"/>
</dbReference>
<evidence type="ECO:0000256" key="4">
    <source>
        <dbReference type="ARBA" id="ARBA00023163"/>
    </source>
</evidence>
<reference evidence="8" key="1">
    <citation type="submission" date="2022-03" db="EMBL/GenBank/DDBJ databases">
        <title>Streptomyces 7R015 and 7R016 isolated from Barleria lupulina in Thailand.</title>
        <authorList>
            <person name="Kanchanasin P."/>
            <person name="Phongsopitanun W."/>
            <person name="Tanasupawat S."/>
        </authorList>
    </citation>
    <scope>NUCLEOTIDE SEQUENCE</scope>
    <source>
        <strain evidence="8">7R015</strain>
    </source>
</reference>
<dbReference type="InterPro" id="IPR000792">
    <property type="entry name" value="Tscrpt_reg_LuxR_C"/>
</dbReference>
<keyword evidence="1 5" id="KW-0597">Phosphoprotein</keyword>
<dbReference type="Proteomes" id="UP001165269">
    <property type="component" value="Unassembled WGS sequence"/>
</dbReference>
<evidence type="ECO:0000256" key="3">
    <source>
        <dbReference type="ARBA" id="ARBA00023125"/>
    </source>
</evidence>
<dbReference type="PROSITE" id="PS50043">
    <property type="entry name" value="HTH_LUXR_2"/>
    <property type="match status" value="1"/>
</dbReference>
<organism evidence="8 9">
    <name type="scientific">Streptomyces cylindrosporus</name>
    <dbReference type="NCBI Taxonomy" id="2927583"/>
    <lineage>
        <taxon>Bacteria</taxon>
        <taxon>Bacillati</taxon>
        <taxon>Actinomycetota</taxon>
        <taxon>Actinomycetes</taxon>
        <taxon>Kitasatosporales</taxon>
        <taxon>Streptomycetaceae</taxon>
        <taxon>Streptomyces</taxon>
    </lineage>
</organism>
<dbReference type="InterPro" id="IPR011006">
    <property type="entry name" value="CheY-like_superfamily"/>
</dbReference>
<evidence type="ECO:0000313" key="8">
    <source>
        <dbReference type="EMBL" id="MCI3276853.1"/>
    </source>
</evidence>
<evidence type="ECO:0000256" key="1">
    <source>
        <dbReference type="ARBA" id="ARBA00022553"/>
    </source>
</evidence>
<dbReference type="Pfam" id="PF00072">
    <property type="entry name" value="Response_reg"/>
    <property type="match status" value="1"/>
</dbReference>
<accession>A0ABS9YHW9</accession>
<evidence type="ECO:0000256" key="5">
    <source>
        <dbReference type="PROSITE-ProRule" id="PRU00169"/>
    </source>
</evidence>
<dbReference type="InterPro" id="IPR016032">
    <property type="entry name" value="Sig_transdc_resp-reg_C-effctor"/>
</dbReference>
<dbReference type="CDD" id="cd17535">
    <property type="entry name" value="REC_NarL-like"/>
    <property type="match status" value="1"/>
</dbReference>
<dbReference type="InterPro" id="IPR058245">
    <property type="entry name" value="NreC/VraR/RcsB-like_REC"/>
</dbReference>
<evidence type="ECO:0000259" key="6">
    <source>
        <dbReference type="PROSITE" id="PS50043"/>
    </source>
</evidence>
<gene>
    <name evidence="8" type="ORF">MQP27_37860</name>
</gene>
<dbReference type="SMART" id="SM00448">
    <property type="entry name" value="REC"/>
    <property type="match status" value="1"/>
</dbReference>
<dbReference type="SUPFAM" id="SSF52172">
    <property type="entry name" value="CheY-like"/>
    <property type="match status" value="1"/>
</dbReference>
<dbReference type="PRINTS" id="PR00038">
    <property type="entry name" value="HTHLUXR"/>
</dbReference>
<sequence length="222" mass="23944">MTTVLIVDDQQLQRYGFRVLLDSIPETEVVGEAGTGAEAVRKTAELRPDVVLMDVRMPGMDGIEATRRIAEAGGRSRVLVLTTFDVDEYVHAALRAGASGFLLKDARPEELLAGIRAVAGGDAVIAPALTRRILDEYARHVPARRGSSCEDPRVASLTEREREILVAIGKGWTNGEIAARFVVTESTVKTHVGRVLAKIGARDRVQAVIFAYDQGLARPGAS</sequence>
<dbReference type="Gene3D" id="3.40.50.2300">
    <property type="match status" value="1"/>
</dbReference>
<dbReference type="PANTHER" id="PTHR43214:SF24">
    <property type="entry name" value="TRANSCRIPTIONAL REGULATORY PROTEIN NARL-RELATED"/>
    <property type="match status" value="1"/>
</dbReference>
<dbReference type="PANTHER" id="PTHR43214">
    <property type="entry name" value="TWO-COMPONENT RESPONSE REGULATOR"/>
    <property type="match status" value="1"/>
</dbReference>
<dbReference type="EMBL" id="JALDAY010000013">
    <property type="protein sequence ID" value="MCI3276853.1"/>
    <property type="molecule type" value="Genomic_DNA"/>
</dbReference>
<proteinExistence type="predicted"/>
<name>A0ABS9YHW9_9ACTN</name>
<feature type="domain" description="Response regulatory" evidence="7">
    <location>
        <begin position="3"/>
        <end position="119"/>
    </location>
</feature>
<evidence type="ECO:0000256" key="2">
    <source>
        <dbReference type="ARBA" id="ARBA00023015"/>
    </source>
</evidence>
<feature type="modified residue" description="4-aspartylphosphate" evidence="5">
    <location>
        <position position="54"/>
    </location>
</feature>
<dbReference type="RefSeq" id="WP_242773845.1">
    <property type="nucleotide sequence ID" value="NZ_JALDAY010000013.1"/>
</dbReference>
<dbReference type="SMART" id="SM00421">
    <property type="entry name" value="HTH_LUXR"/>
    <property type="match status" value="1"/>
</dbReference>
<comment type="caution">
    <text evidence="8">The sequence shown here is derived from an EMBL/GenBank/DDBJ whole genome shotgun (WGS) entry which is preliminary data.</text>
</comment>
<dbReference type="PROSITE" id="PS00622">
    <property type="entry name" value="HTH_LUXR_1"/>
    <property type="match status" value="1"/>
</dbReference>
<evidence type="ECO:0000313" key="9">
    <source>
        <dbReference type="Proteomes" id="UP001165269"/>
    </source>
</evidence>
<evidence type="ECO:0000259" key="7">
    <source>
        <dbReference type="PROSITE" id="PS50110"/>
    </source>
</evidence>
<dbReference type="InterPro" id="IPR039420">
    <property type="entry name" value="WalR-like"/>
</dbReference>
<dbReference type="Pfam" id="PF00196">
    <property type="entry name" value="GerE"/>
    <property type="match status" value="1"/>
</dbReference>
<keyword evidence="3" id="KW-0238">DNA-binding</keyword>
<dbReference type="PROSITE" id="PS50110">
    <property type="entry name" value="RESPONSE_REGULATORY"/>
    <property type="match status" value="1"/>
</dbReference>
<dbReference type="SUPFAM" id="SSF46894">
    <property type="entry name" value="C-terminal effector domain of the bipartite response regulators"/>
    <property type="match status" value="1"/>
</dbReference>
<keyword evidence="4" id="KW-0804">Transcription</keyword>
<feature type="domain" description="HTH luxR-type" evidence="6">
    <location>
        <begin position="150"/>
        <end position="215"/>
    </location>
</feature>
<protein>
    <submittedName>
        <fullName evidence="8">Response regulator transcription factor</fullName>
    </submittedName>
</protein>
<keyword evidence="2" id="KW-0805">Transcription regulation</keyword>